<dbReference type="EMBL" id="BLYL01000002">
    <property type="protein sequence ID" value="GFO93604.1"/>
    <property type="molecule type" value="Genomic_DNA"/>
</dbReference>
<dbReference type="InterPro" id="IPR001387">
    <property type="entry name" value="Cro/C1-type_HTH"/>
</dbReference>
<dbReference type="Gene3D" id="1.10.260.40">
    <property type="entry name" value="lambda repressor-like DNA-binding domains"/>
    <property type="match status" value="1"/>
</dbReference>
<evidence type="ECO:0000313" key="4">
    <source>
        <dbReference type="Proteomes" id="UP000660047"/>
    </source>
</evidence>
<dbReference type="Proteomes" id="UP000660047">
    <property type="component" value="Unassembled WGS sequence"/>
</dbReference>
<gene>
    <name evidence="3" type="ORF">COEU31_06500</name>
</gene>
<dbReference type="AlphaFoldDB" id="A0AAI9NXW0"/>
<protein>
    <recommendedName>
        <fullName evidence="2">HTH cro/C1-type domain-containing protein</fullName>
    </recommendedName>
</protein>
<dbReference type="PANTHER" id="PTHR46558:SF11">
    <property type="entry name" value="HTH-TYPE TRANSCRIPTIONAL REGULATOR XRE"/>
    <property type="match status" value="1"/>
</dbReference>
<evidence type="ECO:0000313" key="3">
    <source>
        <dbReference type="EMBL" id="GFO93604.1"/>
    </source>
</evidence>
<evidence type="ECO:0000259" key="2">
    <source>
        <dbReference type="PROSITE" id="PS50943"/>
    </source>
</evidence>
<accession>A0AAI9NXW0</accession>
<sequence length="97" mass="10983">MIGEQLRTLRTANKMTQKELAGELSVAFQTISNWENNSIDPSVSMILRIAEYFNCSTDYLLKGDDSSAKYIDTTQLTEHQHAQLLGLAKEFSKLNKK</sequence>
<organism evidence="3 4">
    <name type="scientific">Coprococcus eutactus</name>
    <dbReference type="NCBI Taxonomy" id="33043"/>
    <lineage>
        <taxon>Bacteria</taxon>
        <taxon>Bacillati</taxon>
        <taxon>Bacillota</taxon>
        <taxon>Clostridia</taxon>
        <taxon>Lachnospirales</taxon>
        <taxon>Lachnospiraceae</taxon>
        <taxon>Coprococcus</taxon>
    </lineage>
</organism>
<dbReference type="GO" id="GO:0003677">
    <property type="term" value="F:DNA binding"/>
    <property type="evidence" value="ECO:0007669"/>
    <property type="project" value="UniProtKB-KW"/>
</dbReference>
<comment type="caution">
    <text evidence="3">The sequence shown here is derived from an EMBL/GenBank/DDBJ whole genome shotgun (WGS) entry which is preliminary data.</text>
</comment>
<dbReference type="InterPro" id="IPR010982">
    <property type="entry name" value="Lambda_DNA-bd_dom_sf"/>
</dbReference>
<dbReference type="SUPFAM" id="SSF47413">
    <property type="entry name" value="lambda repressor-like DNA-binding domains"/>
    <property type="match status" value="1"/>
</dbReference>
<evidence type="ECO:0000256" key="1">
    <source>
        <dbReference type="ARBA" id="ARBA00023125"/>
    </source>
</evidence>
<dbReference type="Pfam" id="PF01381">
    <property type="entry name" value="HTH_3"/>
    <property type="match status" value="1"/>
</dbReference>
<dbReference type="CDD" id="cd00093">
    <property type="entry name" value="HTH_XRE"/>
    <property type="match status" value="1"/>
</dbReference>
<feature type="domain" description="HTH cro/C1-type" evidence="2">
    <location>
        <begin position="6"/>
        <end position="60"/>
    </location>
</feature>
<proteinExistence type="predicted"/>
<reference evidence="3" key="1">
    <citation type="submission" date="2020-06" db="EMBL/GenBank/DDBJ databases">
        <title>Characterization of fructooligosaccharide metabolism and fructooligosaccharide-degrading enzymes in human commensal butyrate producers.</title>
        <authorList>
            <person name="Tanno H."/>
            <person name="Fujii T."/>
            <person name="Hirano K."/>
            <person name="Maeno S."/>
            <person name="Tonozuka T."/>
            <person name="Sakamoto M."/>
            <person name="Ohkuma M."/>
            <person name="Tochio T."/>
            <person name="Endo A."/>
        </authorList>
    </citation>
    <scope>NUCLEOTIDE SEQUENCE</scope>
    <source>
        <strain evidence="3">JCM 31265</strain>
    </source>
</reference>
<dbReference type="SMART" id="SM00530">
    <property type="entry name" value="HTH_XRE"/>
    <property type="match status" value="1"/>
</dbReference>
<dbReference type="PANTHER" id="PTHR46558">
    <property type="entry name" value="TRACRIPTIONAL REGULATORY PROTEIN-RELATED-RELATED"/>
    <property type="match status" value="1"/>
</dbReference>
<dbReference type="RefSeq" id="WP_015534624.1">
    <property type="nucleotide sequence ID" value="NZ_BLYL01000002.1"/>
</dbReference>
<dbReference type="PROSITE" id="PS50943">
    <property type="entry name" value="HTH_CROC1"/>
    <property type="match status" value="1"/>
</dbReference>
<name>A0AAI9NXW0_9FIRM</name>
<keyword evidence="1" id="KW-0238">DNA-binding</keyword>